<evidence type="ECO:0000313" key="3">
    <source>
        <dbReference type="Proteomes" id="UP000602284"/>
    </source>
</evidence>
<evidence type="ECO:0000259" key="1">
    <source>
        <dbReference type="Pfam" id="PF20613"/>
    </source>
</evidence>
<dbReference type="RefSeq" id="WP_201637528.1">
    <property type="nucleotide sequence ID" value="NZ_JAEQNB010000006.1"/>
</dbReference>
<feature type="domain" description="HipA-like kinase" evidence="1">
    <location>
        <begin position="11"/>
        <end position="160"/>
    </location>
</feature>
<dbReference type="EMBL" id="JAEQNB010000006">
    <property type="protein sequence ID" value="MBL0388564.1"/>
    <property type="molecule type" value="Genomic_DNA"/>
</dbReference>
<protein>
    <recommendedName>
        <fullName evidence="1">HipA-like kinase domain-containing protein</fullName>
    </recommendedName>
</protein>
<gene>
    <name evidence="2" type="ORF">JJB07_18325</name>
</gene>
<name>A0ABS1JEZ2_9BACL</name>
<organism evidence="2 3">
    <name type="scientific">Tumebacillus amylolyticus</name>
    <dbReference type="NCBI Taxonomy" id="2801339"/>
    <lineage>
        <taxon>Bacteria</taxon>
        <taxon>Bacillati</taxon>
        <taxon>Bacillota</taxon>
        <taxon>Bacilli</taxon>
        <taxon>Bacillales</taxon>
        <taxon>Alicyclobacillaceae</taxon>
        <taxon>Tumebacillus</taxon>
    </lineage>
</organism>
<dbReference type="InterPro" id="IPR046748">
    <property type="entry name" value="HipA_2"/>
</dbReference>
<dbReference type="Proteomes" id="UP000602284">
    <property type="component" value="Unassembled WGS sequence"/>
</dbReference>
<reference evidence="2 3" key="1">
    <citation type="submission" date="2021-01" db="EMBL/GenBank/DDBJ databases">
        <title>Tumebacillus sp. strain ITR2 16S ribosomal RNA gene Genome sequencing and assembly.</title>
        <authorList>
            <person name="Kang M."/>
        </authorList>
    </citation>
    <scope>NUCLEOTIDE SEQUENCE [LARGE SCALE GENOMIC DNA]</scope>
    <source>
        <strain evidence="2 3">ITR2</strain>
    </source>
</reference>
<sequence length="268" mass="30152">MLPIVDARRLVRFVKNGCTGPHVITCSDGHNYYVKFAQNEQGIRSLVNEFVCGQLAILVDLPVSPIAIVNIDQTFYNTFESAFETPSGIGLHFGSREVKKTINVTNGQIIGQASNADILPTLLLFDHWIHNKDRDSNKGNLLFDLDTKKLVVIDHTHALDLGPIWTGTQLFGRKDDPIEALDLGGYVYRRIVPHISGNNPFASALDKFNSITEQSVRDIISGIPFEWECPDEEKEMLFQYLMERHKLIPTVPQLLQNRLPNWRGGASN</sequence>
<evidence type="ECO:0000313" key="2">
    <source>
        <dbReference type="EMBL" id="MBL0388564.1"/>
    </source>
</evidence>
<proteinExistence type="predicted"/>
<keyword evidence="3" id="KW-1185">Reference proteome</keyword>
<comment type="caution">
    <text evidence="2">The sequence shown here is derived from an EMBL/GenBank/DDBJ whole genome shotgun (WGS) entry which is preliminary data.</text>
</comment>
<dbReference type="Pfam" id="PF20613">
    <property type="entry name" value="HipA_2"/>
    <property type="match status" value="1"/>
</dbReference>
<accession>A0ABS1JEZ2</accession>